<feature type="compositionally biased region" description="Low complexity" evidence="1">
    <location>
        <begin position="425"/>
        <end position="436"/>
    </location>
</feature>
<organism evidence="5">
    <name type="scientific">Gongylonema pulchrum</name>
    <dbReference type="NCBI Taxonomy" id="637853"/>
    <lineage>
        <taxon>Eukaryota</taxon>
        <taxon>Metazoa</taxon>
        <taxon>Ecdysozoa</taxon>
        <taxon>Nematoda</taxon>
        <taxon>Chromadorea</taxon>
        <taxon>Rhabditida</taxon>
        <taxon>Spirurina</taxon>
        <taxon>Spiruromorpha</taxon>
        <taxon>Spiruroidea</taxon>
        <taxon>Gongylonematidae</taxon>
        <taxon>Gongylonema</taxon>
    </lineage>
</organism>
<keyword evidence="4" id="KW-1185">Reference proteome</keyword>
<feature type="compositionally biased region" description="Polar residues" evidence="1">
    <location>
        <begin position="257"/>
        <end position="268"/>
    </location>
</feature>
<feature type="compositionally biased region" description="Low complexity" evidence="1">
    <location>
        <begin position="237"/>
        <end position="247"/>
    </location>
</feature>
<dbReference type="WBParaSite" id="GPUH_0001447701-mRNA-1">
    <property type="protein sequence ID" value="GPUH_0001447701-mRNA-1"/>
    <property type="gene ID" value="GPUH_0001447701"/>
</dbReference>
<feature type="transmembrane region" description="Helical" evidence="2">
    <location>
        <begin position="601"/>
        <end position="630"/>
    </location>
</feature>
<feature type="compositionally biased region" description="Low complexity" evidence="1">
    <location>
        <begin position="169"/>
        <end position="184"/>
    </location>
</feature>
<feature type="compositionally biased region" description="Polar residues" evidence="1">
    <location>
        <begin position="188"/>
        <end position="198"/>
    </location>
</feature>
<dbReference type="Proteomes" id="UP000271098">
    <property type="component" value="Unassembled WGS sequence"/>
</dbReference>
<accession>A0A183E0G7</accession>
<sequence length="637" mass="66045">MIAPVSLVRSSLDFVRVSTEDKVKSLCASGSSSANASNSARRTYQRVVKPQPPLSTSRSKGRNNGSAGNTVRNNMIELGDVQTLPEDVTKSMTSTARGSALSSRNVTKNARNNSSDLDLPSSKAVKSAATNPVGSSTGRSVINCKNQSVRPIIRVGAVTSSIVNKPAGSTVSSRRVTESTTPSPVALSASTESSVNSKNKPVQPIIRVGAMENSVINKSAAPSGRVAGSTTANPMGSSVSAQRSVSSTNRPVIRVASVNNPVGSSASSKGVVEKSTTENRRSSSVSCKRVVESGTTNPVGSAVSSGRSVKNSTSKPASSITCVGTAAKNATNSPVGSAAASKRATAKPANSVVSAGRVTENVRTSQVDSAASFERVREESVDSPARLALSAGSSAVPAGRVTRSIANNPADATVLSGRVMENAAKSAANVSASSQRTTRRTSNEPAHLPASSERGRNRSVLQDASSQEADAAGAAGRPHTGSTQDCNGTVAVLKRKTCENEVSKAKKPRNGGGRIDIIVLSDDEDNGGSVGTDVGNKDMTAVVNNDDLITSIEDAGIPAHELIMAAEKEILLVCFCKYNLSGLFEMAAWYMEVTIYRLSEAFQNVCVCACLYLCIFMVCVRMCSICLGALNSRTRKS</sequence>
<keyword evidence="2" id="KW-0472">Membrane</keyword>
<evidence type="ECO:0000256" key="2">
    <source>
        <dbReference type="SAM" id="Phobius"/>
    </source>
</evidence>
<reference evidence="5" key="1">
    <citation type="submission" date="2016-06" db="UniProtKB">
        <authorList>
            <consortium name="WormBaseParasite"/>
        </authorList>
    </citation>
    <scope>IDENTIFICATION</scope>
</reference>
<feature type="compositionally biased region" description="Polar residues" evidence="1">
    <location>
        <begin position="294"/>
        <end position="318"/>
    </location>
</feature>
<evidence type="ECO:0000256" key="1">
    <source>
        <dbReference type="SAM" id="MobiDB-lite"/>
    </source>
</evidence>
<name>A0A183E0G7_9BILA</name>
<keyword evidence="2" id="KW-0812">Transmembrane</keyword>
<evidence type="ECO:0000313" key="5">
    <source>
        <dbReference type="WBParaSite" id="GPUH_0001447701-mRNA-1"/>
    </source>
</evidence>
<feature type="region of interest" description="Disordered" evidence="1">
    <location>
        <begin position="221"/>
        <end position="318"/>
    </location>
</feature>
<feature type="region of interest" description="Disordered" evidence="1">
    <location>
        <begin position="165"/>
        <end position="198"/>
    </location>
</feature>
<dbReference type="EMBL" id="UYRT01081285">
    <property type="protein sequence ID" value="VDN24200.1"/>
    <property type="molecule type" value="Genomic_DNA"/>
</dbReference>
<proteinExistence type="predicted"/>
<reference evidence="3 4" key="2">
    <citation type="submission" date="2018-11" db="EMBL/GenBank/DDBJ databases">
        <authorList>
            <consortium name="Pathogen Informatics"/>
        </authorList>
    </citation>
    <scope>NUCLEOTIDE SEQUENCE [LARGE SCALE GENOMIC DNA]</scope>
</reference>
<feature type="compositionally biased region" description="Basic and acidic residues" evidence="1">
    <location>
        <begin position="271"/>
        <end position="281"/>
    </location>
</feature>
<evidence type="ECO:0000313" key="4">
    <source>
        <dbReference type="Proteomes" id="UP000271098"/>
    </source>
</evidence>
<gene>
    <name evidence="3" type="ORF">GPUH_LOCUS14458</name>
</gene>
<feature type="compositionally biased region" description="Low complexity" evidence="1">
    <location>
        <begin position="28"/>
        <end position="40"/>
    </location>
</feature>
<evidence type="ECO:0000313" key="3">
    <source>
        <dbReference type="EMBL" id="VDN24200.1"/>
    </source>
</evidence>
<feature type="compositionally biased region" description="Polar residues" evidence="1">
    <location>
        <begin position="90"/>
        <end position="116"/>
    </location>
</feature>
<feature type="compositionally biased region" description="Low complexity" evidence="1">
    <location>
        <begin position="462"/>
        <end position="476"/>
    </location>
</feature>
<protein>
    <submittedName>
        <fullName evidence="5">Unconventional myosin-XVIIIa</fullName>
    </submittedName>
</protein>
<feature type="compositionally biased region" description="Polar residues" evidence="1">
    <location>
        <begin position="54"/>
        <end position="73"/>
    </location>
</feature>
<feature type="region of interest" description="Disordered" evidence="1">
    <location>
        <begin position="425"/>
        <end position="487"/>
    </location>
</feature>
<dbReference type="AlphaFoldDB" id="A0A183E0G7"/>
<keyword evidence="2" id="KW-1133">Transmembrane helix</keyword>
<feature type="region of interest" description="Disordered" evidence="1">
    <location>
        <begin position="26"/>
        <end position="136"/>
    </location>
</feature>